<accession>M9RIK6</accession>
<evidence type="ECO:0000313" key="1">
    <source>
        <dbReference type="EMBL" id="AGI72409.1"/>
    </source>
</evidence>
<dbReference type="eggNOG" id="ENOG5033AC6">
    <property type="taxonomic scope" value="Bacteria"/>
</dbReference>
<sequence length="38" mass="4501">MFDYIEMFYNPTRKHTNNGMLSPVDYEAEQKEMNEAGV</sequence>
<gene>
    <name evidence="1" type="ORF">OA238_c23380</name>
</gene>
<dbReference type="STRING" id="391616.OA238_c23380"/>
<dbReference type="EMBL" id="CP003742">
    <property type="protein sequence ID" value="AGI72409.1"/>
    <property type="molecule type" value="Genomic_DNA"/>
</dbReference>
<dbReference type="HOGENOM" id="CLU_219499_0_0_5"/>
<evidence type="ECO:0008006" key="3">
    <source>
        <dbReference type="Google" id="ProtNLM"/>
    </source>
</evidence>
<dbReference type="AlphaFoldDB" id="M9RIK6"/>
<evidence type="ECO:0000313" key="2">
    <source>
        <dbReference type="Proteomes" id="UP000004688"/>
    </source>
</evidence>
<dbReference type="Proteomes" id="UP000004688">
    <property type="component" value="Chromosome"/>
</dbReference>
<proteinExistence type="predicted"/>
<name>M9RIK6_9RHOB</name>
<protein>
    <recommendedName>
        <fullName evidence="3">Integrase catalytic domain-containing protein</fullName>
    </recommendedName>
</protein>
<dbReference type="GO" id="GO:0015074">
    <property type="term" value="P:DNA integration"/>
    <property type="evidence" value="ECO:0007669"/>
    <property type="project" value="InterPro"/>
</dbReference>
<reference evidence="1 2" key="1">
    <citation type="journal article" date="2013" name="PLoS ONE">
        <title>Poles Apart: Arctic and Antarctic Octadecabacter strains Share High Genome Plasticity and a New Type of Xanthorhodopsin.</title>
        <authorList>
            <person name="Vollmers J."/>
            <person name="Voget S."/>
            <person name="Dietrich S."/>
            <person name="Gollnow K."/>
            <person name="Smits M."/>
            <person name="Meyer K."/>
            <person name="Brinkhoff T."/>
            <person name="Simon M."/>
            <person name="Daniel R."/>
        </authorList>
    </citation>
    <scope>NUCLEOTIDE SEQUENCE [LARGE SCALE GENOMIC DNA]</scope>
    <source>
        <strain evidence="1 2">238</strain>
    </source>
</reference>
<keyword evidence="2" id="KW-1185">Reference proteome</keyword>
<dbReference type="KEGG" id="oar:OA238_c23380"/>
<organism evidence="1 2">
    <name type="scientific">Octadecabacter arcticus 238</name>
    <dbReference type="NCBI Taxonomy" id="391616"/>
    <lineage>
        <taxon>Bacteria</taxon>
        <taxon>Pseudomonadati</taxon>
        <taxon>Pseudomonadota</taxon>
        <taxon>Alphaproteobacteria</taxon>
        <taxon>Rhodobacterales</taxon>
        <taxon>Roseobacteraceae</taxon>
        <taxon>Octadecabacter</taxon>
    </lineage>
</organism>